<gene>
    <name evidence="1" type="ORF">SE18_21080</name>
</gene>
<dbReference type="CDD" id="cd02440">
    <property type="entry name" value="AdoMet_MTases"/>
    <property type="match status" value="1"/>
</dbReference>
<dbReference type="Proteomes" id="UP000050277">
    <property type="component" value="Unassembled WGS sequence"/>
</dbReference>
<evidence type="ECO:0000313" key="2">
    <source>
        <dbReference type="Proteomes" id="UP000050277"/>
    </source>
</evidence>
<dbReference type="Gene3D" id="3.40.50.150">
    <property type="entry name" value="Vaccinia Virus protein VP39"/>
    <property type="match status" value="1"/>
</dbReference>
<reference evidence="1 2" key="1">
    <citation type="submission" date="2015-07" db="EMBL/GenBank/DDBJ databases">
        <title>Whole genome sequence of Herpetosiphon geysericola DSM 7119.</title>
        <authorList>
            <person name="Hemp J."/>
            <person name="Ward L.M."/>
            <person name="Pace L.A."/>
            <person name="Fischer W.W."/>
        </authorList>
    </citation>
    <scope>NUCLEOTIDE SEQUENCE [LARGE SCALE GENOMIC DNA]</scope>
    <source>
        <strain evidence="1 2">DSM 7119</strain>
    </source>
</reference>
<protein>
    <recommendedName>
        <fullName evidence="3">Methyltransferase type 12</fullName>
    </recommendedName>
</protein>
<comment type="caution">
    <text evidence="1">The sequence shown here is derived from an EMBL/GenBank/DDBJ whole genome shotgun (WGS) entry which is preliminary data.</text>
</comment>
<organism evidence="1 2">
    <name type="scientific">Herpetosiphon geysericola</name>
    <dbReference type="NCBI Taxonomy" id="70996"/>
    <lineage>
        <taxon>Bacteria</taxon>
        <taxon>Bacillati</taxon>
        <taxon>Chloroflexota</taxon>
        <taxon>Chloroflexia</taxon>
        <taxon>Herpetosiphonales</taxon>
        <taxon>Herpetosiphonaceae</taxon>
        <taxon>Herpetosiphon</taxon>
    </lineage>
</organism>
<dbReference type="RefSeq" id="WP_054536444.1">
    <property type="nucleotide sequence ID" value="NZ_LGKP01000035.1"/>
</dbReference>
<dbReference type="AlphaFoldDB" id="A0A0P6XMW0"/>
<proteinExistence type="predicted"/>
<accession>A0A0P6XMW0</accession>
<name>A0A0P6XMW0_9CHLR</name>
<keyword evidence="2" id="KW-1185">Reference proteome</keyword>
<dbReference type="STRING" id="70996.SE18_21080"/>
<dbReference type="SUPFAM" id="SSF53335">
    <property type="entry name" value="S-adenosyl-L-methionine-dependent methyltransferases"/>
    <property type="match status" value="1"/>
</dbReference>
<dbReference type="OrthoDB" id="5522265at2"/>
<evidence type="ECO:0000313" key="1">
    <source>
        <dbReference type="EMBL" id="KPL81192.1"/>
    </source>
</evidence>
<dbReference type="PANTHER" id="PTHR43861:SF6">
    <property type="entry name" value="METHYLTRANSFERASE TYPE 11"/>
    <property type="match status" value="1"/>
</dbReference>
<evidence type="ECO:0008006" key="3">
    <source>
        <dbReference type="Google" id="ProtNLM"/>
    </source>
</evidence>
<sequence length="211" mass="23586">MPDGNAYDQAYYAMSRPEAGRKSLVDTLRDRYIRRHVLRFRQTGRLLDIGCGLGLFLQSMTPPFEPFGTDISAYAVAQAQQRLPNAKLFVGSILDGIPFSVNFDVITAINVVEHLEQPALAVAAIRERLQLGGLFVAHLPTIGNRLQARIYRGSYDADPTHIYRPSGREFRGVAEAAGFKTVFETYSPFAPALVWRNLPWHPAYLAIFQAC</sequence>
<dbReference type="PANTHER" id="PTHR43861">
    <property type="entry name" value="TRANS-ACONITATE 2-METHYLTRANSFERASE-RELATED"/>
    <property type="match status" value="1"/>
</dbReference>
<dbReference type="EMBL" id="LGKP01000035">
    <property type="protein sequence ID" value="KPL81192.1"/>
    <property type="molecule type" value="Genomic_DNA"/>
</dbReference>
<dbReference type="InterPro" id="IPR029063">
    <property type="entry name" value="SAM-dependent_MTases_sf"/>
</dbReference>
<dbReference type="Pfam" id="PF13489">
    <property type="entry name" value="Methyltransf_23"/>
    <property type="match status" value="1"/>
</dbReference>